<dbReference type="Proteomes" id="UP000615446">
    <property type="component" value="Unassembled WGS sequence"/>
</dbReference>
<comment type="caution">
    <text evidence="1">The sequence shown here is derived from an EMBL/GenBank/DDBJ whole genome shotgun (WGS) entry which is preliminary data.</text>
</comment>
<gene>
    <name evidence="1" type="ORF">RCL2_000450300</name>
</gene>
<dbReference type="EMBL" id="BLAL01000028">
    <property type="protein sequence ID" value="GES77117.1"/>
    <property type="molecule type" value="Genomic_DNA"/>
</dbReference>
<reference evidence="1" key="1">
    <citation type="submission" date="2019-10" db="EMBL/GenBank/DDBJ databases">
        <title>Conservation and host-specific expression of non-tandemly repeated heterogenous ribosome RNA gene in arbuscular mycorrhizal fungi.</title>
        <authorList>
            <person name="Maeda T."/>
            <person name="Kobayashi Y."/>
            <person name="Nakagawa T."/>
            <person name="Ezawa T."/>
            <person name="Yamaguchi K."/>
            <person name="Bino T."/>
            <person name="Nishimoto Y."/>
            <person name="Shigenobu S."/>
            <person name="Kawaguchi M."/>
        </authorList>
    </citation>
    <scope>NUCLEOTIDE SEQUENCE</scope>
    <source>
        <strain evidence="1">HR1</strain>
    </source>
</reference>
<protein>
    <recommendedName>
        <fullName evidence="3">HTH CENPB-type domain-containing protein</fullName>
    </recommendedName>
</protein>
<dbReference type="AlphaFoldDB" id="A0A8H3L1C6"/>
<organism evidence="1 2">
    <name type="scientific">Rhizophagus clarus</name>
    <dbReference type="NCBI Taxonomy" id="94130"/>
    <lineage>
        <taxon>Eukaryota</taxon>
        <taxon>Fungi</taxon>
        <taxon>Fungi incertae sedis</taxon>
        <taxon>Mucoromycota</taxon>
        <taxon>Glomeromycotina</taxon>
        <taxon>Glomeromycetes</taxon>
        <taxon>Glomerales</taxon>
        <taxon>Glomeraceae</taxon>
        <taxon>Rhizophagus</taxon>
    </lineage>
</organism>
<evidence type="ECO:0000313" key="2">
    <source>
        <dbReference type="Proteomes" id="UP000615446"/>
    </source>
</evidence>
<name>A0A8H3L1C6_9GLOM</name>
<evidence type="ECO:0008006" key="3">
    <source>
        <dbReference type="Google" id="ProtNLM"/>
    </source>
</evidence>
<proteinExistence type="predicted"/>
<evidence type="ECO:0000313" key="1">
    <source>
        <dbReference type="EMBL" id="GES77117.1"/>
    </source>
</evidence>
<sequence length="103" mass="11941">MLTRKKGHPFYCSKTWKATVTDILKEKKLWFTISESQEHIKKFRGSKCPQLENALELWYNALSTRQDINESSRVLACTPLSDYNKEKSHVIIFCVANATGMEK</sequence>
<accession>A0A8H3L1C6</accession>